<dbReference type="GO" id="GO:0046872">
    <property type="term" value="F:metal ion binding"/>
    <property type="evidence" value="ECO:0007669"/>
    <property type="project" value="UniProtKB-KW"/>
</dbReference>
<dbReference type="EMBL" id="FUEG01000001">
    <property type="protein sequence ID" value="SJK98686.1"/>
    <property type="molecule type" value="Genomic_DNA"/>
</dbReference>
<accession>A0A284QQE2</accession>
<dbReference type="SUPFAM" id="SSF48576">
    <property type="entry name" value="Terpenoid synthases"/>
    <property type="match status" value="1"/>
</dbReference>
<keyword evidence="3 6" id="KW-0479">Metal-binding</keyword>
<dbReference type="InterPro" id="IPR034686">
    <property type="entry name" value="Terpene_cyclase-like_2"/>
</dbReference>
<dbReference type="Proteomes" id="UP000219338">
    <property type="component" value="Unassembled WGS sequence"/>
</dbReference>
<evidence type="ECO:0000256" key="5">
    <source>
        <dbReference type="ARBA" id="ARBA00023239"/>
    </source>
</evidence>
<keyword evidence="8" id="KW-1185">Reference proteome</keyword>
<dbReference type="AlphaFoldDB" id="A0A284QQE2"/>
<comment type="similarity">
    <text evidence="2 6">Belongs to the terpene synthase family.</text>
</comment>
<dbReference type="PANTHER" id="PTHR35201">
    <property type="entry name" value="TERPENE SYNTHASE"/>
    <property type="match status" value="1"/>
</dbReference>
<dbReference type="InterPro" id="IPR008949">
    <property type="entry name" value="Isoprenoid_synthase_dom_sf"/>
</dbReference>
<name>A0A284QQE2_ARMOS</name>
<dbReference type="Pfam" id="PF19086">
    <property type="entry name" value="Terpene_syn_C_2"/>
    <property type="match status" value="1"/>
</dbReference>
<dbReference type="GO" id="GO:0008299">
    <property type="term" value="P:isoprenoid biosynthetic process"/>
    <property type="evidence" value="ECO:0007669"/>
    <property type="project" value="UniProtKB-ARBA"/>
</dbReference>
<evidence type="ECO:0000256" key="4">
    <source>
        <dbReference type="ARBA" id="ARBA00022842"/>
    </source>
</evidence>
<evidence type="ECO:0000256" key="2">
    <source>
        <dbReference type="ARBA" id="ARBA00006333"/>
    </source>
</evidence>
<dbReference type="EC" id="4.2.3.-" evidence="6"/>
<evidence type="ECO:0000256" key="1">
    <source>
        <dbReference type="ARBA" id="ARBA00001946"/>
    </source>
</evidence>
<keyword evidence="4 6" id="KW-0460">Magnesium</keyword>
<sequence>MVLESGIVFRLPETVANWPWPRKINPYYEEAKAESEAWFRSFEAFTPEAQRAFDRCDFSDSSFSLAATWTDLSVPGLLASLAYTTATKEQLRTACDLMNLFFVFDEYTDNETPDVVRQYADIVKDALRDPFKPRPSNEVVLGVVAQQFWALGIKTSSITSQKRVVETFGRYMDSVVAQAEDRHQCYTRNVEDYFKIRRLTIGTDPSYAMLELGYDLPDEVFYHPTVIELGRLACDLIIIDNDLASYNKEQASEEFPHNILVCVMNERKCDLDSALLWVEDLHRSISTRFLRLWEEIPTWGPGIDDIASLYLDGIANWVRANDCWNFESGRYFGSNGKSIQQHRMVTLMPKQLSMDEPLLIHTQ</sequence>
<dbReference type="Gene3D" id="1.10.600.10">
    <property type="entry name" value="Farnesyl Diphosphate Synthase"/>
    <property type="match status" value="1"/>
</dbReference>
<keyword evidence="5 6" id="KW-0456">Lyase</keyword>
<dbReference type="SFLD" id="SFLDS00005">
    <property type="entry name" value="Isoprenoid_Synthase_Type_I"/>
    <property type="match status" value="1"/>
</dbReference>
<evidence type="ECO:0000256" key="3">
    <source>
        <dbReference type="ARBA" id="ARBA00022723"/>
    </source>
</evidence>
<dbReference type="OrthoDB" id="6486656at2759"/>
<dbReference type="GO" id="GO:0010333">
    <property type="term" value="F:terpene synthase activity"/>
    <property type="evidence" value="ECO:0007669"/>
    <property type="project" value="InterPro"/>
</dbReference>
<evidence type="ECO:0000313" key="7">
    <source>
        <dbReference type="EMBL" id="SJK98686.1"/>
    </source>
</evidence>
<evidence type="ECO:0000313" key="8">
    <source>
        <dbReference type="Proteomes" id="UP000219338"/>
    </source>
</evidence>
<dbReference type="SFLD" id="SFLDG01020">
    <property type="entry name" value="Terpene_Cyclase_Like_2"/>
    <property type="match status" value="1"/>
</dbReference>
<organism evidence="7 8">
    <name type="scientific">Armillaria ostoyae</name>
    <name type="common">Armillaria root rot fungus</name>
    <dbReference type="NCBI Taxonomy" id="47428"/>
    <lineage>
        <taxon>Eukaryota</taxon>
        <taxon>Fungi</taxon>
        <taxon>Dikarya</taxon>
        <taxon>Basidiomycota</taxon>
        <taxon>Agaricomycotina</taxon>
        <taxon>Agaricomycetes</taxon>
        <taxon>Agaricomycetidae</taxon>
        <taxon>Agaricales</taxon>
        <taxon>Marasmiineae</taxon>
        <taxon>Physalacriaceae</taxon>
        <taxon>Armillaria</taxon>
    </lineage>
</organism>
<protein>
    <recommendedName>
        <fullName evidence="6">Terpene synthase</fullName>
        <ecNumber evidence="6">4.2.3.-</ecNumber>
    </recommendedName>
</protein>
<evidence type="ECO:0000256" key="6">
    <source>
        <dbReference type="RuleBase" id="RU366034"/>
    </source>
</evidence>
<proteinExistence type="inferred from homology"/>
<gene>
    <name evidence="7" type="ORF">ARMOST_01955</name>
</gene>
<dbReference type="OMA" id="CRTGCDL"/>
<dbReference type="PANTHER" id="PTHR35201:SF4">
    <property type="entry name" value="BETA-PINACENE SYNTHASE-RELATED"/>
    <property type="match status" value="1"/>
</dbReference>
<comment type="cofactor">
    <cofactor evidence="1 6">
        <name>Mg(2+)</name>
        <dbReference type="ChEBI" id="CHEBI:18420"/>
    </cofactor>
</comment>
<reference evidence="8" key="1">
    <citation type="journal article" date="2017" name="Nat. Ecol. Evol.">
        <title>Genome expansion and lineage-specific genetic innovations in the forest pathogenic fungi Armillaria.</title>
        <authorList>
            <person name="Sipos G."/>
            <person name="Prasanna A.N."/>
            <person name="Walter M.C."/>
            <person name="O'Connor E."/>
            <person name="Balint B."/>
            <person name="Krizsan K."/>
            <person name="Kiss B."/>
            <person name="Hess J."/>
            <person name="Varga T."/>
            <person name="Slot J."/>
            <person name="Riley R."/>
            <person name="Boka B."/>
            <person name="Rigling D."/>
            <person name="Barry K."/>
            <person name="Lee J."/>
            <person name="Mihaltcheva S."/>
            <person name="LaButti K."/>
            <person name="Lipzen A."/>
            <person name="Waldron R."/>
            <person name="Moloney N.M."/>
            <person name="Sperisen C."/>
            <person name="Kredics L."/>
            <person name="Vagvoelgyi C."/>
            <person name="Patrignani A."/>
            <person name="Fitzpatrick D."/>
            <person name="Nagy I."/>
            <person name="Doyle S."/>
            <person name="Anderson J.B."/>
            <person name="Grigoriev I.V."/>
            <person name="Gueldener U."/>
            <person name="Muensterkoetter M."/>
            <person name="Nagy L.G."/>
        </authorList>
    </citation>
    <scope>NUCLEOTIDE SEQUENCE [LARGE SCALE GENOMIC DNA]</scope>
    <source>
        <strain evidence="8">C18/9</strain>
    </source>
</reference>